<evidence type="ECO:0000256" key="4">
    <source>
        <dbReference type="ARBA" id="ARBA00022475"/>
    </source>
</evidence>
<organism evidence="9 10">
    <name type="scientific">Lacihabitans soyangensis</name>
    <dbReference type="NCBI Taxonomy" id="869394"/>
    <lineage>
        <taxon>Bacteria</taxon>
        <taxon>Pseudomonadati</taxon>
        <taxon>Bacteroidota</taxon>
        <taxon>Cytophagia</taxon>
        <taxon>Cytophagales</taxon>
        <taxon>Leadbetterellaceae</taxon>
        <taxon>Lacihabitans</taxon>
    </lineage>
</organism>
<dbReference type="EMBL" id="RJUF01000025">
    <property type="protein sequence ID" value="MCP9763339.1"/>
    <property type="molecule type" value="Genomic_DNA"/>
</dbReference>
<keyword evidence="7 8" id="KW-0472">Membrane</keyword>
<protein>
    <submittedName>
        <fullName evidence="9">AI-2E family transporter</fullName>
    </submittedName>
</protein>
<feature type="transmembrane region" description="Helical" evidence="8">
    <location>
        <begin position="143"/>
        <end position="164"/>
    </location>
</feature>
<dbReference type="PANTHER" id="PTHR21716">
    <property type="entry name" value="TRANSMEMBRANE PROTEIN"/>
    <property type="match status" value="1"/>
</dbReference>
<comment type="caution">
    <text evidence="9">The sequence shown here is derived from an EMBL/GenBank/DDBJ whole genome shotgun (WGS) entry which is preliminary data.</text>
</comment>
<dbReference type="Pfam" id="PF01594">
    <property type="entry name" value="AI-2E_transport"/>
    <property type="match status" value="1"/>
</dbReference>
<evidence type="ECO:0000256" key="8">
    <source>
        <dbReference type="SAM" id="Phobius"/>
    </source>
</evidence>
<keyword evidence="10" id="KW-1185">Reference proteome</keyword>
<comment type="subcellular location">
    <subcellularLocation>
        <location evidence="1">Cell membrane</location>
        <topology evidence="1">Multi-pass membrane protein</topology>
    </subcellularLocation>
</comment>
<evidence type="ECO:0000256" key="5">
    <source>
        <dbReference type="ARBA" id="ARBA00022692"/>
    </source>
</evidence>
<reference evidence="9 10" key="1">
    <citation type="submission" date="2018-11" db="EMBL/GenBank/DDBJ databases">
        <title>Novel bacteria species description.</title>
        <authorList>
            <person name="Han J.-H."/>
        </authorList>
    </citation>
    <scope>NUCLEOTIDE SEQUENCE [LARGE SCALE GENOMIC DNA]</scope>
    <source>
        <strain evidence="9 10">KCTC23259</strain>
    </source>
</reference>
<dbReference type="InterPro" id="IPR002549">
    <property type="entry name" value="AI-2E-like"/>
</dbReference>
<evidence type="ECO:0000313" key="9">
    <source>
        <dbReference type="EMBL" id="MCP9763339.1"/>
    </source>
</evidence>
<dbReference type="RefSeq" id="WP_255037122.1">
    <property type="nucleotide sequence ID" value="NZ_RJUF01000025.1"/>
</dbReference>
<feature type="transmembrane region" description="Helical" evidence="8">
    <location>
        <begin position="194"/>
        <end position="216"/>
    </location>
</feature>
<proteinExistence type="inferred from homology"/>
<keyword evidence="6 8" id="KW-1133">Transmembrane helix</keyword>
<dbReference type="Proteomes" id="UP001204144">
    <property type="component" value="Unassembled WGS sequence"/>
</dbReference>
<keyword evidence="4" id="KW-1003">Cell membrane</keyword>
<evidence type="ECO:0000256" key="7">
    <source>
        <dbReference type="ARBA" id="ARBA00023136"/>
    </source>
</evidence>
<evidence type="ECO:0000313" key="10">
    <source>
        <dbReference type="Proteomes" id="UP001204144"/>
    </source>
</evidence>
<keyword evidence="3" id="KW-0813">Transport</keyword>
<feature type="transmembrane region" description="Helical" evidence="8">
    <location>
        <begin position="57"/>
        <end position="80"/>
    </location>
</feature>
<accession>A0AAE3H1K3</accession>
<name>A0AAE3H1K3_9BACT</name>
<feature type="transmembrane region" description="Helical" evidence="8">
    <location>
        <begin position="222"/>
        <end position="250"/>
    </location>
</feature>
<dbReference type="GO" id="GO:0005886">
    <property type="term" value="C:plasma membrane"/>
    <property type="evidence" value="ECO:0007669"/>
    <property type="project" value="UniProtKB-SubCell"/>
</dbReference>
<dbReference type="AlphaFoldDB" id="A0AAE3H1K3"/>
<feature type="transmembrane region" description="Helical" evidence="8">
    <location>
        <begin position="12"/>
        <end position="45"/>
    </location>
</feature>
<evidence type="ECO:0000256" key="3">
    <source>
        <dbReference type="ARBA" id="ARBA00022448"/>
    </source>
</evidence>
<evidence type="ECO:0000256" key="1">
    <source>
        <dbReference type="ARBA" id="ARBA00004651"/>
    </source>
</evidence>
<feature type="transmembrane region" description="Helical" evidence="8">
    <location>
        <begin position="289"/>
        <end position="314"/>
    </location>
</feature>
<evidence type="ECO:0000256" key="2">
    <source>
        <dbReference type="ARBA" id="ARBA00009773"/>
    </source>
</evidence>
<gene>
    <name evidence="9" type="ORF">EGI31_10245</name>
</gene>
<dbReference type="PANTHER" id="PTHR21716:SF53">
    <property type="entry name" value="PERMEASE PERM-RELATED"/>
    <property type="match status" value="1"/>
</dbReference>
<feature type="transmembrane region" description="Helical" evidence="8">
    <location>
        <begin position="257"/>
        <end position="277"/>
    </location>
</feature>
<evidence type="ECO:0000256" key="6">
    <source>
        <dbReference type="ARBA" id="ARBA00022989"/>
    </source>
</evidence>
<comment type="similarity">
    <text evidence="2">Belongs to the autoinducer-2 exporter (AI-2E) (TC 2.A.86) family.</text>
</comment>
<keyword evidence="5 8" id="KW-0812">Transmembrane</keyword>
<sequence>MTLNLDSILKKLLAGILVIVILIYAKGFLMPLVIGGILATLFLPFCNKMERIGLGRILSVFISLFGLLAVFGIIISLLSWKISELFSEFDLLKSQAIKTFNQTQAYLFQHFGISLEKQSEIFNSEKPSISGLMKLTAGSLKDLMTNLILILAYFFFLLYSRVHIKQFFLKLAKKDQQNEVEQILKGTTRVSQQYLLGLAKMIVCLWILYSIGFSIIGVKNAVFFAILCGLLEIIPFIGNITGTTITVLIAALHGGNLTLLLGIIITYGIVQFVQGWVLEPLILGPQVKINPLFTIIALIVGDWIWGIPGILLAIPVAAMMKIFCDHIEPLKPFGFLIGEMDTQEKSEQKVKNIFKKIITKAR</sequence>